<dbReference type="RefSeq" id="WP_203002670.1">
    <property type="nucleotide sequence ID" value="NZ_JADWYU010000099.1"/>
</dbReference>
<gene>
    <name evidence="2" type="ORF">I7412_09735</name>
</gene>
<dbReference type="AlphaFoldDB" id="A0A937RED7"/>
<organism evidence="2 3">
    <name type="scientific">Frankia nepalensis</name>
    <dbReference type="NCBI Taxonomy" id="1836974"/>
    <lineage>
        <taxon>Bacteria</taxon>
        <taxon>Bacillati</taxon>
        <taxon>Actinomycetota</taxon>
        <taxon>Actinomycetes</taxon>
        <taxon>Frankiales</taxon>
        <taxon>Frankiaceae</taxon>
        <taxon>Frankia</taxon>
    </lineage>
</organism>
<keyword evidence="3" id="KW-1185">Reference proteome</keyword>
<feature type="region of interest" description="Disordered" evidence="1">
    <location>
        <begin position="47"/>
        <end position="77"/>
    </location>
</feature>
<dbReference type="EMBL" id="JAEACQ010000160">
    <property type="protein sequence ID" value="MBL7627445.1"/>
    <property type="molecule type" value="Genomic_DNA"/>
</dbReference>
<evidence type="ECO:0000313" key="2">
    <source>
        <dbReference type="EMBL" id="MBL7627445.1"/>
    </source>
</evidence>
<feature type="compositionally biased region" description="Basic and acidic residues" evidence="1">
    <location>
        <begin position="66"/>
        <end position="77"/>
    </location>
</feature>
<evidence type="ECO:0000313" key="3">
    <source>
        <dbReference type="Proteomes" id="UP000604475"/>
    </source>
</evidence>
<comment type="caution">
    <text evidence="2">The sequence shown here is derived from an EMBL/GenBank/DDBJ whole genome shotgun (WGS) entry which is preliminary data.</text>
</comment>
<protein>
    <submittedName>
        <fullName evidence="2">Uncharacterized protein</fullName>
    </submittedName>
</protein>
<evidence type="ECO:0000256" key="1">
    <source>
        <dbReference type="SAM" id="MobiDB-lite"/>
    </source>
</evidence>
<dbReference type="Proteomes" id="UP000604475">
    <property type="component" value="Unassembled WGS sequence"/>
</dbReference>
<name>A0A937RED7_9ACTN</name>
<proteinExistence type="predicted"/>
<reference evidence="2" key="1">
    <citation type="submission" date="2020-12" db="EMBL/GenBank/DDBJ databases">
        <title>Genomic characterization of non-nitrogen-fixing Frankia strains.</title>
        <authorList>
            <person name="Carlos-Shanley C."/>
            <person name="Guerra T."/>
            <person name="Hahn D."/>
        </authorList>
    </citation>
    <scope>NUCLEOTIDE SEQUENCE</scope>
    <source>
        <strain evidence="2">CN6</strain>
    </source>
</reference>
<accession>A0A937RED7</accession>
<sequence length="77" mass="8142">MDVDLDALLAADRTASTRCDDHRLAALRGTRRGELAVIVTAELGSDPLRYPTTPSPGEGVQASEAGHADLKIRDSVV</sequence>